<dbReference type="EMBL" id="BAVS01000062">
    <property type="protein sequence ID" value="GAE95458.1"/>
    <property type="molecule type" value="Genomic_DNA"/>
</dbReference>
<evidence type="ECO:0000259" key="5">
    <source>
        <dbReference type="Pfam" id="PF25982"/>
    </source>
</evidence>
<dbReference type="InterPro" id="IPR058636">
    <property type="entry name" value="Beta-barrel_YknX"/>
</dbReference>
<feature type="domain" description="YknX-like beta-barrel" evidence="7">
    <location>
        <begin position="210"/>
        <end position="257"/>
    </location>
</feature>
<evidence type="ECO:0000256" key="2">
    <source>
        <dbReference type="ARBA" id="ARBA00023054"/>
    </source>
</evidence>
<dbReference type="Pfam" id="PF25990">
    <property type="entry name" value="Beta-barrel_YknX"/>
    <property type="match status" value="1"/>
</dbReference>
<dbReference type="InterPro" id="IPR058639">
    <property type="entry name" value="BSH_YknX-like"/>
</dbReference>
<reference evidence="8 9" key="1">
    <citation type="journal article" date="2014" name="Genome Announc.">
        <title>Draft Genome Sequence of the Boron-Tolerant and Moderately Halotolerant Bacterium Gracilibacillus boraciitolerans JCM 21714T.</title>
        <authorList>
            <person name="Ahmed I."/>
            <person name="Oshima K."/>
            <person name="Suda W."/>
            <person name="Kitamura K."/>
            <person name="Iida T."/>
            <person name="Ohmori Y."/>
            <person name="Fujiwara T."/>
            <person name="Hattori M."/>
            <person name="Ohkuma M."/>
        </authorList>
    </citation>
    <scope>NUCLEOTIDE SEQUENCE [LARGE SCALE GENOMIC DNA]</scope>
    <source>
        <strain evidence="8 9">JCM 21714</strain>
    </source>
</reference>
<evidence type="ECO:0000259" key="6">
    <source>
        <dbReference type="Pfam" id="PF25984"/>
    </source>
</evidence>
<organism evidence="8 9">
    <name type="scientific">Gracilibacillus boraciitolerans JCM 21714</name>
    <dbReference type="NCBI Taxonomy" id="1298598"/>
    <lineage>
        <taxon>Bacteria</taxon>
        <taxon>Bacillati</taxon>
        <taxon>Bacillota</taxon>
        <taxon>Bacilli</taxon>
        <taxon>Bacillales</taxon>
        <taxon>Bacillaceae</taxon>
        <taxon>Gracilibacillus</taxon>
    </lineage>
</organism>
<feature type="domain" description="YknX-like barrel-sandwich hybrid" evidence="6">
    <location>
        <begin position="60"/>
        <end position="205"/>
    </location>
</feature>
<dbReference type="SUPFAM" id="SSF111369">
    <property type="entry name" value="HlyD-like secretion proteins"/>
    <property type="match status" value="1"/>
</dbReference>
<sequence>MKKRWVAVGIIIIFIIGLIGINIWSESTGANTVVEVTNIKQETITEVVLTSGRLSTVDEQSIYVSPENGDIAEIFVKEGDEVEQGTTLFKYENDQLELEKKQNDLNLRSLYLQLDYLKEQLKELDKKLKNDEGNEIIQDEYDQLKLEQQRANIEAELVLLQQEANENKIADLEVKSEISGRVMEINNPTISSSSQIEQQPLITIVSMEKLKVEGTLSEYDILKVKEGQTATLTSDAVPESSWGGGKINYISALPVEEIVKRLMVR</sequence>
<accession>W4VQY3</accession>
<protein>
    <submittedName>
        <fullName evidence="8">Periplasmic component of efflux system</fullName>
    </submittedName>
</protein>
<evidence type="ECO:0000256" key="4">
    <source>
        <dbReference type="SAM" id="Phobius"/>
    </source>
</evidence>
<dbReference type="Pfam" id="PF25982">
    <property type="entry name" value="HH_YknX"/>
    <property type="match status" value="1"/>
</dbReference>
<comment type="subcellular location">
    <subcellularLocation>
        <location evidence="1">Cell envelope</location>
    </subcellularLocation>
</comment>
<dbReference type="Proteomes" id="UP000019102">
    <property type="component" value="Unassembled WGS sequence"/>
</dbReference>
<dbReference type="Gene3D" id="2.40.50.100">
    <property type="match status" value="1"/>
</dbReference>
<comment type="caution">
    <text evidence="8">The sequence shown here is derived from an EMBL/GenBank/DDBJ whole genome shotgun (WGS) entry which is preliminary data.</text>
</comment>
<feature type="domain" description="YknX-like alpha-helical hairpin" evidence="5">
    <location>
        <begin position="94"/>
        <end position="170"/>
    </location>
</feature>
<dbReference type="RefSeq" id="WP_052000886.1">
    <property type="nucleotide sequence ID" value="NZ_BAVS01000062.1"/>
</dbReference>
<evidence type="ECO:0000256" key="3">
    <source>
        <dbReference type="SAM" id="Coils"/>
    </source>
</evidence>
<name>W4VQY3_9BACI</name>
<dbReference type="AlphaFoldDB" id="W4VQY3"/>
<dbReference type="PANTHER" id="PTHR32347">
    <property type="entry name" value="EFFLUX SYSTEM COMPONENT YKNX-RELATED"/>
    <property type="match status" value="1"/>
</dbReference>
<evidence type="ECO:0000256" key="1">
    <source>
        <dbReference type="ARBA" id="ARBA00004196"/>
    </source>
</evidence>
<feature type="coiled-coil region" evidence="3">
    <location>
        <begin position="107"/>
        <end position="170"/>
    </location>
</feature>
<keyword evidence="2 3" id="KW-0175">Coiled coil</keyword>
<dbReference type="eggNOG" id="COG0845">
    <property type="taxonomic scope" value="Bacteria"/>
</dbReference>
<keyword evidence="4" id="KW-0472">Membrane</keyword>
<dbReference type="Pfam" id="PF25984">
    <property type="entry name" value="BSH_YknX"/>
    <property type="match status" value="1"/>
</dbReference>
<feature type="transmembrane region" description="Helical" evidence="4">
    <location>
        <begin position="5"/>
        <end position="24"/>
    </location>
</feature>
<evidence type="ECO:0000259" key="7">
    <source>
        <dbReference type="Pfam" id="PF25990"/>
    </source>
</evidence>
<dbReference type="InterPro" id="IPR050465">
    <property type="entry name" value="UPF0194_transport"/>
</dbReference>
<keyword evidence="9" id="KW-1185">Reference proteome</keyword>
<dbReference type="STRING" id="1298598.JCM21714_4702"/>
<evidence type="ECO:0000313" key="8">
    <source>
        <dbReference type="EMBL" id="GAE95458.1"/>
    </source>
</evidence>
<dbReference type="PANTHER" id="PTHR32347:SF14">
    <property type="entry name" value="EFFLUX SYSTEM COMPONENT YKNX-RELATED"/>
    <property type="match status" value="1"/>
</dbReference>
<gene>
    <name evidence="8" type="ORF">JCM21714_4702</name>
</gene>
<proteinExistence type="predicted"/>
<keyword evidence="4" id="KW-1133">Transmembrane helix</keyword>
<dbReference type="InterPro" id="IPR058638">
    <property type="entry name" value="HH_YknX-like"/>
</dbReference>
<keyword evidence="4" id="KW-0812">Transmembrane</keyword>
<evidence type="ECO:0000313" key="9">
    <source>
        <dbReference type="Proteomes" id="UP000019102"/>
    </source>
</evidence>
<dbReference type="OrthoDB" id="85226at2"/>
<dbReference type="Gene3D" id="2.40.30.170">
    <property type="match status" value="1"/>
</dbReference>
<dbReference type="GO" id="GO:0030313">
    <property type="term" value="C:cell envelope"/>
    <property type="evidence" value="ECO:0007669"/>
    <property type="project" value="UniProtKB-SubCell"/>
</dbReference>